<reference evidence="1 2" key="1">
    <citation type="journal article" date="2022" name="Nat. Plants">
        <title>Genomes of leafy and leafless Platanthera orchids illuminate the evolution of mycoheterotrophy.</title>
        <authorList>
            <person name="Li M.H."/>
            <person name="Liu K.W."/>
            <person name="Li Z."/>
            <person name="Lu H.C."/>
            <person name="Ye Q.L."/>
            <person name="Zhang D."/>
            <person name="Wang J.Y."/>
            <person name="Li Y.F."/>
            <person name="Zhong Z.M."/>
            <person name="Liu X."/>
            <person name="Yu X."/>
            <person name="Liu D.K."/>
            <person name="Tu X.D."/>
            <person name="Liu B."/>
            <person name="Hao Y."/>
            <person name="Liao X.Y."/>
            <person name="Jiang Y.T."/>
            <person name="Sun W.H."/>
            <person name="Chen J."/>
            <person name="Chen Y.Q."/>
            <person name="Ai Y."/>
            <person name="Zhai J.W."/>
            <person name="Wu S.S."/>
            <person name="Zhou Z."/>
            <person name="Hsiao Y.Y."/>
            <person name="Wu W.L."/>
            <person name="Chen Y.Y."/>
            <person name="Lin Y.F."/>
            <person name="Hsu J.L."/>
            <person name="Li C.Y."/>
            <person name="Wang Z.W."/>
            <person name="Zhao X."/>
            <person name="Zhong W.Y."/>
            <person name="Ma X.K."/>
            <person name="Ma L."/>
            <person name="Huang J."/>
            <person name="Chen G.Z."/>
            <person name="Huang M.Z."/>
            <person name="Huang L."/>
            <person name="Peng D.H."/>
            <person name="Luo Y.B."/>
            <person name="Zou S.Q."/>
            <person name="Chen S.P."/>
            <person name="Lan S."/>
            <person name="Tsai W.C."/>
            <person name="Van de Peer Y."/>
            <person name="Liu Z.J."/>
        </authorList>
    </citation>
    <scope>NUCLEOTIDE SEQUENCE [LARGE SCALE GENOMIC DNA]</scope>
    <source>
        <strain evidence="1">Lor287</strain>
    </source>
</reference>
<dbReference type="Proteomes" id="UP001418222">
    <property type="component" value="Unassembled WGS sequence"/>
</dbReference>
<protein>
    <submittedName>
        <fullName evidence="1">Uncharacterized protein</fullName>
    </submittedName>
</protein>
<proteinExistence type="predicted"/>
<dbReference type="PANTHER" id="PTHR10492:SF94">
    <property type="entry name" value="ATP-DEPENDENT DNA HELICASE"/>
    <property type="match status" value="1"/>
</dbReference>
<gene>
    <name evidence="1" type="ORF">KSP39_PZI014117</name>
</gene>
<sequence length="161" mass="18079">MTIQDDMIRIPDTMGMPWECEKSIGDLIDVTFPGLGMHVGGKDYIRDRALLTPLNEHVNILNNTTLLQFPGEEVVYYSYDSVVDDRRDLYKPEFLNSLTPALSASIDKNCNITATTDNDYEYCDEVCREGTARWSNGLHSRVEGFRLIIPAVPSGLDAGEE</sequence>
<comment type="caution">
    <text evidence="1">The sequence shown here is derived from an EMBL/GenBank/DDBJ whole genome shotgun (WGS) entry which is preliminary data.</text>
</comment>
<dbReference type="AlphaFoldDB" id="A0AAP0G3W2"/>
<organism evidence="1 2">
    <name type="scientific">Platanthera zijinensis</name>
    <dbReference type="NCBI Taxonomy" id="2320716"/>
    <lineage>
        <taxon>Eukaryota</taxon>
        <taxon>Viridiplantae</taxon>
        <taxon>Streptophyta</taxon>
        <taxon>Embryophyta</taxon>
        <taxon>Tracheophyta</taxon>
        <taxon>Spermatophyta</taxon>
        <taxon>Magnoliopsida</taxon>
        <taxon>Liliopsida</taxon>
        <taxon>Asparagales</taxon>
        <taxon>Orchidaceae</taxon>
        <taxon>Orchidoideae</taxon>
        <taxon>Orchideae</taxon>
        <taxon>Orchidinae</taxon>
        <taxon>Platanthera</taxon>
    </lineage>
</organism>
<dbReference type="PANTHER" id="PTHR10492">
    <property type="match status" value="1"/>
</dbReference>
<evidence type="ECO:0000313" key="1">
    <source>
        <dbReference type="EMBL" id="KAK8936001.1"/>
    </source>
</evidence>
<evidence type="ECO:0000313" key="2">
    <source>
        <dbReference type="Proteomes" id="UP001418222"/>
    </source>
</evidence>
<keyword evidence="2" id="KW-1185">Reference proteome</keyword>
<dbReference type="EMBL" id="JBBWWQ010000011">
    <property type="protein sequence ID" value="KAK8936001.1"/>
    <property type="molecule type" value="Genomic_DNA"/>
</dbReference>
<name>A0AAP0G3W2_9ASPA</name>
<accession>A0AAP0G3W2</accession>